<name>A0ABS2K049_9GAMM</name>
<evidence type="ECO:0000259" key="6">
    <source>
        <dbReference type="Pfam" id="PF00728"/>
    </source>
</evidence>
<dbReference type="Gene3D" id="3.30.379.10">
    <property type="entry name" value="Chitobiase/beta-hexosaminidase domain 2-like"/>
    <property type="match status" value="1"/>
</dbReference>
<sequence>MIVRRVLLSIAVCVVAMTVGVVSGQAWAQEHPLAPALMPLPAHVSYQGGVLPFHGKFDVQWDGTPDAFLSQAVARFDADARRLTGIHAVGGGTALHIACCTKPVKIGEPDLTVADESYHLTVDQAGISLSAATELGVLRGLATLRQLIVWDKDGPGIRLADVQDTPRFAWRGLLIDAARYFQPIPVLKRQIDAMELTKLNVLHLHLSDNEAFRFQSRRYPELTQATHGEFYTQEQLADLVAYARDRGVSVVPEIDVPGHALAIVTAYPQYASGPLPAGSMGGAAIDVTKPETYTFLDRLLGEVAAVFPASYFHIGGDEVSGQDWMANKDIQGFMQRHGLATTQQLQEYFFLKVHALLARHGKQAIGWEEVATGDTPKDVLVQAWRSSNAIYAATARGNRVIVSAGYYLDYLLPTSAYYAVDPLDAAGAGIDPAIYAEIQKKYQFLLPYFPQRDVKNPALKLNDAQQQLVIGGEGVLWTELVPDDMLDGRLWPRMAGLAERFWSPASVTEVPDMVRRLIVVQDELRVLGLDDDADRERMLARLAPGDADVLMTFTNTVAPVRNFAHMHKLIDFVHHRPPGAQFFNEAADAAFPDNVVTDGFTIAASDFAHGDHSQGDALKAELSQWRDNHARLLGVIQRYPRLQTLMPISADVSALASVGIDAIDMINTHRAPSQAWLSHAHGLIARQDAALQASSSLFATIVSPEQPPEDLLITIVPGVKQLVDAAAKTQ</sequence>
<dbReference type="PANTHER" id="PTHR22600:SF21">
    <property type="entry name" value="BETA-HEXOSAMINIDASE A"/>
    <property type="match status" value="1"/>
</dbReference>
<dbReference type="Pfam" id="PF00728">
    <property type="entry name" value="Glyco_hydro_20"/>
    <property type="match status" value="1"/>
</dbReference>
<comment type="similarity">
    <text evidence="1">Belongs to the glycosyl hydrolase 20 family.</text>
</comment>
<organism evidence="8 9">
    <name type="scientific">Dyella flava</name>
    <dbReference type="NCBI Taxonomy" id="1920170"/>
    <lineage>
        <taxon>Bacteria</taxon>
        <taxon>Pseudomonadati</taxon>
        <taxon>Pseudomonadota</taxon>
        <taxon>Gammaproteobacteria</taxon>
        <taxon>Lysobacterales</taxon>
        <taxon>Rhodanobacteraceae</taxon>
        <taxon>Dyella</taxon>
    </lineage>
</organism>
<evidence type="ECO:0000256" key="1">
    <source>
        <dbReference type="ARBA" id="ARBA00006285"/>
    </source>
</evidence>
<dbReference type="Gene3D" id="3.20.20.80">
    <property type="entry name" value="Glycosidases"/>
    <property type="match status" value="1"/>
</dbReference>
<keyword evidence="2" id="KW-0378">Hydrolase</keyword>
<dbReference type="RefSeq" id="WP_204679936.1">
    <property type="nucleotide sequence ID" value="NZ_BSNR01000017.1"/>
</dbReference>
<keyword evidence="5" id="KW-0732">Signal</keyword>
<feature type="domain" description="Glycoside hydrolase family 20 catalytic" evidence="6">
    <location>
        <begin position="168"/>
        <end position="504"/>
    </location>
</feature>
<proteinExistence type="inferred from homology"/>
<dbReference type="PRINTS" id="PR00738">
    <property type="entry name" value="GLHYDRLASE20"/>
</dbReference>
<comment type="caution">
    <text evidence="8">The sequence shown here is derived from an EMBL/GenBank/DDBJ whole genome shotgun (WGS) entry which is preliminary data.</text>
</comment>
<evidence type="ECO:0000313" key="8">
    <source>
        <dbReference type="EMBL" id="MBM7124430.1"/>
    </source>
</evidence>
<feature type="domain" description="Beta-hexosaminidase bacterial type N-terminal" evidence="7">
    <location>
        <begin position="35"/>
        <end position="164"/>
    </location>
</feature>
<dbReference type="Pfam" id="PF02838">
    <property type="entry name" value="Glyco_hydro_20b"/>
    <property type="match status" value="1"/>
</dbReference>
<dbReference type="SUPFAM" id="SSF51445">
    <property type="entry name" value="(Trans)glycosidases"/>
    <property type="match status" value="1"/>
</dbReference>
<keyword evidence="9" id="KW-1185">Reference proteome</keyword>
<dbReference type="InterPro" id="IPR015882">
    <property type="entry name" value="HEX_bac_N"/>
</dbReference>
<keyword evidence="3" id="KW-0326">Glycosidase</keyword>
<evidence type="ECO:0000256" key="2">
    <source>
        <dbReference type="ARBA" id="ARBA00022801"/>
    </source>
</evidence>
<dbReference type="InterPro" id="IPR017853">
    <property type="entry name" value="GH"/>
</dbReference>
<feature type="signal peptide" evidence="5">
    <location>
        <begin position="1"/>
        <end position="28"/>
    </location>
</feature>
<reference evidence="8" key="1">
    <citation type="submission" date="2020-10" db="EMBL/GenBank/DDBJ databases">
        <title>Phylogeny of dyella-like bacteria.</title>
        <authorList>
            <person name="Fu J."/>
        </authorList>
    </citation>
    <scope>NUCLEOTIDE SEQUENCE</scope>
    <source>
        <strain evidence="8">DHOC52</strain>
    </source>
</reference>
<accession>A0ABS2K049</accession>
<dbReference type="InterPro" id="IPR025705">
    <property type="entry name" value="Beta_hexosaminidase_sua/sub"/>
</dbReference>
<evidence type="ECO:0000256" key="3">
    <source>
        <dbReference type="ARBA" id="ARBA00023295"/>
    </source>
</evidence>
<protein>
    <recommendedName>
        <fullName evidence="4">N-acetyl-beta-glucosaminidase</fullName>
    </recommendedName>
</protein>
<evidence type="ECO:0000256" key="5">
    <source>
        <dbReference type="SAM" id="SignalP"/>
    </source>
</evidence>
<dbReference type="PANTHER" id="PTHR22600">
    <property type="entry name" value="BETA-HEXOSAMINIDASE"/>
    <property type="match status" value="1"/>
</dbReference>
<dbReference type="InterPro" id="IPR029018">
    <property type="entry name" value="Hex-like_dom2"/>
</dbReference>
<evidence type="ECO:0000259" key="7">
    <source>
        <dbReference type="Pfam" id="PF02838"/>
    </source>
</evidence>
<feature type="chain" id="PRO_5045797699" description="N-acetyl-beta-glucosaminidase" evidence="5">
    <location>
        <begin position="29"/>
        <end position="730"/>
    </location>
</feature>
<dbReference type="EMBL" id="JADIKE010000027">
    <property type="protein sequence ID" value="MBM7124430.1"/>
    <property type="molecule type" value="Genomic_DNA"/>
</dbReference>
<dbReference type="InterPro" id="IPR015883">
    <property type="entry name" value="Glyco_hydro_20_cat"/>
</dbReference>
<gene>
    <name evidence="8" type="ORF">ISP19_03480</name>
</gene>
<evidence type="ECO:0000256" key="4">
    <source>
        <dbReference type="ARBA" id="ARBA00033000"/>
    </source>
</evidence>
<dbReference type="Proteomes" id="UP001430149">
    <property type="component" value="Unassembled WGS sequence"/>
</dbReference>
<dbReference type="SUPFAM" id="SSF55545">
    <property type="entry name" value="beta-N-acetylhexosaminidase-like domain"/>
    <property type="match status" value="1"/>
</dbReference>
<evidence type="ECO:0000313" key="9">
    <source>
        <dbReference type="Proteomes" id="UP001430149"/>
    </source>
</evidence>